<sequence>MADARDDGYGSGSTARTGDGERGILGEVRDAVTTRAALVMLGVLLLQLGFALSYMGAFHAPKPHQVPITLVAPPAVENDLVARLDALPGDPLHVTPVATRAEARARLLDRRTDAALVVDPASRTDTLLVASAGGPSATTAATEILQEVARAQNRTILVRDLRAPSAGDSRGLSSFYLVLSWTIGGYLAASALNMAAGSKKPTLRRTLVRLTAMLPYGFVSGIGGALIVGPVLDCLPGAFWELVGIGTLVVFASGAVGVALQSVAGTVGLGLTILIFTILGNPSSGGVYPSSLLPPFWSAIGQALPPGAGTTVVRNTVYFDGNATTGALWILGAWAFGGVVVAIAAAALRAGRRRGPRPEPEPVTAPV</sequence>
<feature type="transmembrane region" description="Helical" evidence="2">
    <location>
        <begin position="207"/>
        <end position="232"/>
    </location>
</feature>
<evidence type="ECO:0000256" key="2">
    <source>
        <dbReference type="SAM" id="Phobius"/>
    </source>
</evidence>
<feature type="transmembrane region" description="Helical" evidence="2">
    <location>
        <begin position="36"/>
        <end position="57"/>
    </location>
</feature>
<dbReference type="EMBL" id="CP109083">
    <property type="protein sequence ID" value="WSB07331.1"/>
    <property type="molecule type" value="Genomic_DNA"/>
</dbReference>
<keyword evidence="4" id="KW-1185">Reference proteome</keyword>
<feature type="transmembrane region" description="Helical" evidence="2">
    <location>
        <begin position="267"/>
        <end position="288"/>
    </location>
</feature>
<name>A0ABZ1ET65_9ACTN</name>
<dbReference type="Proteomes" id="UP001356428">
    <property type="component" value="Chromosome"/>
</dbReference>
<reference evidence="3 4" key="1">
    <citation type="submission" date="2022-10" db="EMBL/GenBank/DDBJ databases">
        <title>The complete genomes of actinobacterial strains from the NBC collection.</title>
        <authorList>
            <person name="Joergensen T.S."/>
            <person name="Alvarez Arevalo M."/>
            <person name="Sterndorff E.B."/>
            <person name="Faurdal D."/>
            <person name="Vuksanovic O."/>
            <person name="Mourched A.-S."/>
            <person name="Charusanti P."/>
            <person name="Shaw S."/>
            <person name="Blin K."/>
            <person name="Weber T."/>
        </authorList>
    </citation>
    <scope>NUCLEOTIDE SEQUENCE [LARGE SCALE GENOMIC DNA]</scope>
    <source>
        <strain evidence="3 4">NBC 01792</strain>
    </source>
</reference>
<feature type="transmembrane region" description="Helical" evidence="2">
    <location>
        <begin position="238"/>
        <end position="260"/>
    </location>
</feature>
<evidence type="ECO:0000313" key="4">
    <source>
        <dbReference type="Proteomes" id="UP001356428"/>
    </source>
</evidence>
<keyword evidence="2" id="KW-0812">Transmembrane</keyword>
<evidence type="ECO:0000313" key="3">
    <source>
        <dbReference type="EMBL" id="WSB07331.1"/>
    </source>
</evidence>
<gene>
    <name evidence="3" type="ORF">OG849_08740</name>
</gene>
<dbReference type="RefSeq" id="WP_326706174.1">
    <property type="nucleotide sequence ID" value="NZ_CP108861.1"/>
</dbReference>
<proteinExistence type="predicted"/>
<accession>A0ABZ1ET65</accession>
<keyword evidence="2" id="KW-1133">Transmembrane helix</keyword>
<feature type="transmembrane region" description="Helical" evidence="2">
    <location>
        <begin position="175"/>
        <end position="195"/>
    </location>
</feature>
<organism evidence="3 4">
    <name type="scientific">Streptomyces cyaneofuscatus</name>
    <dbReference type="NCBI Taxonomy" id="66883"/>
    <lineage>
        <taxon>Bacteria</taxon>
        <taxon>Bacillati</taxon>
        <taxon>Actinomycetota</taxon>
        <taxon>Actinomycetes</taxon>
        <taxon>Kitasatosporales</taxon>
        <taxon>Streptomycetaceae</taxon>
        <taxon>Streptomyces</taxon>
    </lineage>
</organism>
<evidence type="ECO:0000256" key="1">
    <source>
        <dbReference type="SAM" id="MobiDB-lite"/>
    </source>
</evidence>
<feature type="region of interest" description="Disordered" evidence="1">
    <location>
        <begin position="1"/>
        <end position="21"/>
    </location>
</feature>
<keyword evidence="2" id="KW-0472">Membrane</keyword>
<protein>
    <submittedName>
        <fullName evidence="3">DUF3533 domain-containing protein</fullName>
    </submittedName>
</protein>
<feature type="transmembrane region" description="Helical" evidence="2">
    <location>
        <begin position="327"/>
        <end position="348"/>
    </location>
</feature>